<protein>
    <submittedName>
        <fullName evidence="4">HlyD family efflux transporter periplasmic adaptor subunit</fullName>
    </submittedName>
</protein>
<accession>A0A514BP78</accession>
<dbReference type="Gene3D" id="2.40.30.170">
    <property type="match status" value="1"/>
</dbReference>
<evidence type="ECO:0000256" key="3">
    <source>
        <dbReference type="SAM" id="Coils"/>
    </source>
</evidence>
<feature type="coiled-coil region" evidence="3">
    <location>
        <begin position="101"/>
        <end position="186"/>
    </location>
</feature>
<keyword evidence="5" id="KW-1185">Reference proteome</keyword>
<reference evidence="4 5" key="1">
    <citation type="submission" date="2019-06" db="EMBL/GenBank/DDBJ databases">
        <title>Lysobacter alkalisoli sp. nov. isolated from saline-alkali soil.</title>
        <authorList>
            <person name="Sun J.-Q."/>
            <person name="Xu L."/>
        </authorList>
    </citation>
    <scope>NUCLEOTIDE SEQUENCE [LARGE SCALE GENOMIC DNA]</scope>
    <source>
        <strain evidence="4 5">SJ-36</strain>
    </source>
</reference>
<dbReference type="OrthoDB" id="9156101at2"/>
<dbReference type="GO" id="GO:0030313">
    <property type="term" value="C:cell envelope"/>
    <property type="evidence" value="ECO:0007669"/>
    <property type="project" value="UniProtKB-SubCell"/>
</dbReference>
<dbReference type="AlphaFoldDB" id="A0A514BP78"/>
<dbReference type="PANTHER" id="PTHR32347">
    <property type="entry name" value="EFFLUX SYSTEM COMPONENT YKNX-RELATED"/>
    <property type="match status" value="1"/>
</dbReference>
<evidence type="ECO:0000313" key="5">
    <source>
        <dbReference type="Proteomes" id="UP000317199"/>
    </source>
</evidence>
<dbReference type="PANTHER" id="PTHR32347:SF23">
    <property type="entry name" value="BLL5650 PROTEIN"/>
    <property type="match status" value="1"/>
</dbReference>
<sequence length="350" mass="37437">MTSPSARRAKCACATGGSSMTMCAESRPVAGLLLAVSLALPCPAMAVVLTGEVRAAEAQGIHVPPSNISPVALRYYAPEGERVEKGQVVLRIDAGPSATQVRDLTAQIEQATAKIAKEVAELEVKRVDAELALIDAQARLATARIDAALPRELVSGLDFDRYQGELERTTREAALKRRELEDARAAVQRRREDGALEVGRLAMQRDHHAMQVATAEVRADREGVLVHGYDPRSGNRFDEGSSAWPGFKVGEVVSDGHKLVRAWALEPDRQGLEAGQAVSLRFDALPDVEVDGRIASISGVPEVRPEWGDGRYFMIDIDFDDAEPGGLLPGMSVRVMAASDETVAAAGAAP</sequence>
<organism evidence="4 5">
    <name type="scientific">Marilutibacter alkalisoli</name>
    <dbReference type="NCBI Taxonomy" id="2591633"/>
    <lineage>
        <taxon>Bacteria</taxon>
        <taxon>Pseudomonadati</taxon>
        <taxon>Pseudomonadota</taxon>
        <taxon>Gammaproteobacteria</taxon>
        <taxon>Lysobacterales</taxon>
        <taxon>Lysobacteraceae</taxon>
        <taxon>Marilutibacter</taxon>
    </lineage>
</organism>
<comment type="subcellular location">
    <subcellularLocation>
        <location evidence="1">Cell envelope</location>
    </subcellularLocation>
</comment>
<proteinExistence type="predicted"/>
<gene>
    <name evidence="4" type="ORF">FKV23_03035</name>
</gene>
<evidence type="ECO:0000313" key="4">
    <source>
        <dbReference type="EMBL" id="QDH69182.1"/>
    </source>
</evidence>
<dbReference type="EMBL" id="CP041242">
    <property type="protein sequence ID" value="QDH69182.1"/>
    <property type="molecule type" value="Genomic_DNA"/>
</dbReference>
<dbReference type="Proteomes" id="UP000317199">
    <property type="component" value="Chromosome"/>
</dbReference>
<dbReference type="InterPro" id="IPR050465">
    <property type="entry name" value="UPF0194_transport"/>
</dbReference>
<keyword evidence="2 3" id="KW-0175">Coiled coil</keyword>
<dbReference type="KEGG" id="lyj:FKV23_03035"/>
<evidence type="ECO:0000256" key="1">
    <source>
        <dbReference type="ARBA" id="ARBA00004196"/>
    </source>
</evidence>
<evidence type="ECO:0000256" key="2">
    <source>
        <dbReference type="ARBA" id="ARBA00023054"/>
    </source>
</evidence>
<name>A0A514BP78_9GAMM</name>